<accession>A0A8B9PAQ6</accession>
<dbReference type="AlphaFoldDB" id="A0A8B9PAQ6"/>
<reference evidence="1" key="1">
    <citation type="submission" date="2025-08" db="UniProtKB">
        <authorList>
            <consortium name="Ensembl"/>
        </authorList>
    </citation>
    <scope>IDENTIFICATION</scope>
</reference>
<protein>
    <submittedName>
        <fullName evidence="1">Uncharacterized protein</fullName>
    </submittedName>
</protein>
<sequence length="93" mass="10941">IDKQLSNMVLPSLERELSQGLENPNSVKEIRLAIKSLRSNKTLRPDGFSIHFYNQLSIKDEIRHTFCLKFELQNSSKSDYCYIELFFFLPKMP</sequence>
<name>A0A8B9PAQ6_APTOW</name>
<evidence type="ECO:0000313" key="2">
    <source>
        <dbReference type="Proteomes" id="UP000694424"/>
    </source>
</evidence>
<keyword evidence="2" id="KW-1185">Reference proteome</keyword>
<dbReference type="Ensembl" id="ENSAOWT00000004603.1">
    <property type="protein sequence ID" value="ENSAOWP00000004035.1"/>
    <property type="gene ID" value="ENSAOWG00000002812.1"/>
</dbReference>
<dbReference type="Proteomes" id="UP000694424">
    <property type="component" value="Unplaced"/>
</dbReference>
<proteinExistence type="predicted"/>
<organism evidence="1 2">
    <name type="scientific">Apteryx owenii</name>
    <name type="common">Little spotted kiwi</name>
    <dbReference type="NCBI Taxonomy" id="8824"/>
    <lineage>
        <taxon>Eukaryota</taxon>
        <taxon>Metazoa</taxon>
        <taxon>Chordata</taxon>
        <taxon>Craniata</taxon>
        <taxon>Vertebrata</taxon>
        <taxon>Euteleostomi</taxon>
        <taxon>Archelosauria</taxon>
        <taxon>Archosauria</taxon>
        <taxon>Dinosauria</taxon>
        <taxon>Saurischia</taxon>
        <taxon>Theropoda</taxon>
        <taxon>Coelurosauria</taxon>
        <taxon>Aves</taxon>
        <taxon>Palaeognathae</taxon>
        <taxon>Apterygiformes</taxon>
        <taxon>Apterygidae</taxon>
        <taxon>Apteryx</taxon>
    </lineage>
</organism>
<evidence type="ECO:0000313" key="1">
    <source>
        <dbReference type="Ensembl" id="ENSAOWP00000004035.1"/>
    </source>
</evidence>
<reference evidence="1" key="2">
    <citation type="submission" date="2025-09" db="UniProtKB">
        <authorList>
            <consortium name="Ensembl"/>
        </authorList>
    </citation>
    <scope>IDENTIFICATION</scope>
</reference>